<dbReference type="InterPro" id="IPR051057">
    <property type="entry name" value="PI-PLC_domain"/>
</dbReference>
<dbReference type="PANTHER" id="PTHR13593">
    <property type="match status" value="1"/>
</dbReference>
<keyword evidence="1" id="KW-0732">Signal</keyword>
<reference evidence="3" key="1">
    <citation type="submission" date="2017-03" db="EMBL/GenBank/DDBJ databases">
        <title>Genomes of endolithic fungi from Antarctica.</title>
        <authorList>
            <person name="Coleine C."/>
            <person name="Masonjones S."/>
            <person name="Stajich J.E."/>
        </authorList>
    </citation>
    <scope>NUCLEOTIDE SEQUENCE [LARGE SCALE GENOMIC DNA]</scope>
    <source>
        <strain evidence="3">CCFEE 5527</strain>
    </source>
</reference>
<keyword evidence="3" id="KW-1185">Reference proteome</keyword>
<evidence type="ECO:0000256" key="1">
    <source>
        <dbReference type="SAM" id="SignalP"/>
    </source>
</evidence>
<dbReference type="PANTHER" id="PTHR13593:SF140">
    <property type="entry name" value="PLC-LIKE PHOSPHODIESTERASE"/>
    <property type="match status" value="1"/>
</dbReference>
<dbReference type="SUPFAM" id="SSF51695">
    <property type="entry name" value="PLC-like phosphodiesterases"/>
    <property type="match status" value="1"/>
</dbReference>
<dbReference type="InParanoid" id="A0A1V8SQM5"/>
<sequence>MWSSSLLLFLLQCIAYSTATAKHGDDFRPTPPRTRTPMPSLYRQRYSEQTFIGTHNAPAIRTAENNWSLSGNQYFNISVQLDAGIRLLQAQGHRPNTSSDEIRLCHFNCALMDGGSLDDYLLTIKDFLKANTREVVTLLFVNAGVDLRYWMRAYRNTGLDLMSYTPPRHLHYGNMRISDWPTIAQMVATNQRLVTFMSSGADENIAPYLLLEWRYLFETNFGIEAPNQYDCRPARPRWEPPWYVPDRLTLVNHFLYAKFLGFRYPNDTYASTTNAAGFHVGELGEHAVRCRELYGRRPNFLLVDFFNEGDVFAVERGMNMY</sequence>
<dbReference type="EMBL" id="NAJO01000032">
    <property type="protein sequence ID" value="OQO01162.1"/>
    <property type="molecule type" value="Genomic_DNA"/>
</dbReference>
<dbReference type="GO" id="GO:0006629">
    <property type="term" value="P:lipid metabolic process"/>
    <property type="evidence" value="ECO:0007669"/>
    <property type="project" value="InterPro"/>
</dbReference>
<evidence type="ECO:0000313" key="2">
    <source>
        <dbReference type="EMBL" id="OQO01162.1"/>
    </source>
</evidence>
<dbReference type="Gene3D" id="3.20.20.190">
    <property type="entry name" value="Phosphatidylinositol (PI) phosphodiesterase"/>
    <property type="match status" value="1"/>
</dbReference>
<dbReference type="STRING" id="1507870.A0A1V8SQM5"/>
<evidence type="ECO:0000313" key="3">
    <source>
        <dbReference type="Proteomes" id="UP000192596"/>
    </source>
</evidence>
<accession>A0A1V8SQM5</accession>
<comment type="caution">
    <text evidence="2">The sequence shown here is derived from an EMBL/GenBank/DDBJ whole genome shotgun (WGS) entry which is preliminary data.</text>
</comment>
<feature type="chain" id="PRO_5013229543" description="Phosphatidylinositol-specific phospholipase C X domain-containing protein" evidence="1">
    <location>
        <begin position="22"/>
        <end position="321"/>
    </location>
</feature>
<evidence type="ECO:0008006" key="4">
    <source>
        <dbReference type="Google" id="ProtNLM"/>
    </source>
</evidence>
<dbReference type="OrthoDB" id="7984201at2759"/>
<dbReference type="Pfam" id="PF26146">
    <property type="entry name" value="PI-PLC_X"/>
    <property type="match status" value="1"/>
</dbReference>
<proteinExistence type="predicted"/>
<dbReference type="AlphaFoldDB" id="A0A1V8SQM5"/>
<dbReference type="GO" id="GO:0008081">
    <property type="term" value="F:phosphoric diester hydrolase activity"/>
    <property type="evidence" value="ECO:0007669"/>
    <property type="project" value="InterPro"/>
</dbReference>
<feature type="signal peptide" evidence="1">
    <location>
        <begin position="1"/>
        <end position="21"/>
    </location>
</feature>
<protein>
    <recommendedName>
        <fullName evidence="4">Phosphatidylinositol-specific phospholipase C X domain-containing protein</fullName>
    </recommendedName>
</protein>
<dbReference type="InterPro" id="IPR017946">
    <property type="entry name" value="PLC-like_Pdiesterase_TIM-brl"/>
</dbReference>
<dbReference type="Proteomes" id="UP000192596">
    <property type="component" value="Unassembled WGS sequence"/>
</dbReference>
<organism evidence="2 3">
    <name type="scientific">Cryoendolithus antarcticus</name>
    <dbReference type="NCBI Taxonomy" id="1507870"/>
    <lineage>
        <taxon>Eukaryota</taxon>
        <taxon>Fungi</taxon>
        <taxon>Dikarya</taxon>
        <taxon>Ascomycota</taxon>
        <taxon>Pezizomycotina</taxon>
        <taxon>Dothideomycetes</taxon>
        <taxon>Dothideomycetidae</taxon>
        <taxon>Cladosporiales</taxon>
        <taxon>Cladosporiaceae</taxon>
        <taxon>Cryoendolithus</taxon>
    </lineage>
</organism>
<gene>
    <name evidence="2" type="ORF">B0A48_13405</name>
</gene>
<name>A0A1V8SQM5_9PEZI</name>